<sequence>MYYLGERVYEWELGPDRRRVSHNVPYYMFSTWSIKLEKDIAVARRGSLFTDHLVAFVLGAYAIFVWTQLLVHVPPPSEFDPFNAKELDRDQGNAPTHVFIVDYNEVCQLYEAEHLKLVVARLSDEHVFTKLSLKNFPKLSISSPFFMDRSLAPVCEALFHNFSGEDWDLLSPFDLNGLSYYRNIWVQPRLLQRLINHFDPSDNLFCHNDFEIYPLFEEFSIISGRIHVTEEVLTVPGWMSILLR</sequence>
<organism evidence="2 3">
    <name type="scientific">Jatropha curcas</name>
    <name type="common">Barbados nut</name>
    <dbReference type="NCBI Taxonomy" id="180498"/>
    <lineage>
        <taxon>Eukaryota</taxon>
        <taxon>Viridiplantae</taxon>
        <taxon>Streptophyta</taxon>
        <taxon>Embryophyta</taxon>
        <taxon>Tracheophyta</taxon>
        <taxon>Spermatophyta</taxon>
        <taxon>Magnoliopsida</taxon>
        <taxon>eudicotyledons</taxon>
        <taxon>Gunneridae</taxon>
        <taxon>Pentapetalae</taxon>
        <taxon>rosids</taxon>
        <taxon>fabids</taxon>
        <taxon>Malpighiales</taxon>
        <taxon>Euphorbiaceae</taxon>
        <taxon>Crotonoideae</taxon>
        <taxon>Jatropheae</taxon>
        <taxon>Jatropha</taxon>
    </lineage>
</organism>
<dbReference type="EMBL" id="KK914250">
    <property type="protein sequence ID" value="KDP44566.1"/>
    <property type="molecule type" value="Genomic_DNA"/>
</dbReference>
<dbReference type="Proteomes" id="UP000027138">
    <property type="component" value="Unassembled WGS sequence"/>
</dbReference>
<name>A0A067L7X6_JATCU</name>
<evidence type="ECO:0000256" key="1">
    <source>
        <dbReference type="SAM" id="Phobius"/>
    </source>
</evidence>
<evidence type="ECO:0000313" key="3">
    <source>
        <dbReference type="Proteomes" id="UP000027138"/>
    </source>
</evidence>
<evidence type="ECO:0000313" key="2">
    <source>
        <dbReference type="EMBL" id="KDP44566.1"/>
    </source>
</evidence>
<dbReference type="AlphaFoldDB" id="A0A067L7X6"/>
<reference evidence="2 3" key="1">
    <citation type="journal article" date="2014" name="PLoS ONE">
        <title>Global Analysis of Gene Expression Profiles in Physic Nut (Jatropha curcas L.) Seedlings Exposed to Salt Stress.</title>
        <authorList>
            <person name="Zhang L."/>
            <person name="Zhang C."/>
            <person name="Wu P."/>
            <person name="Chen Y."/>
            <person name="Li M."/>
            <person name="Jiang H."/>
            <person name="Wu G."/>
        </authorList>
    </citation>
    <scope>NUCLEOTIDE SEQUENCE [LARGE SCALE GENOMIC DNA]</scope>
    <source>
        <strain evidence="3">cv. GZQX0401</strain>
        <tissue evidence="2">Young leaves</tissue>
    </source>
</reference>
<gene>
    <name evidence="2" type="ORF">JCGZ_22148</name>
</gene>
<keyword evidence="1" id="KW-1133">Transmembrane helix</keyword>
<proteinExistence type="predicted"/>
<keyword evidence="1" id="KW-0812">Transmembrane</keyword>
<protein>
    <submittedName>
        <fullName evidence="2">Uncharacterized protein</fullName>
    </submittedName>
</protein>
<accession>A0A067L7X6</accession>
<dbReference type="OrthoDB" id="1743443at2759"/>
<keyword evidence="3" id="KW-1185">Reference proteome</keyword>
<feature type="transmembrane region" description="Helical" evidence="1">
    <location>
        <begin position="53"/>
        <end position="71"/>
    </location>
</feature>
<keyword evidence="1" id="KW-0472">Membrane</keyword>